<evidence type="ECO:0000313" key="2">
    <source>
        <dbReference type="Proteomes" id="UP001163046"/>
    </source>
</evidence>
<gene>
    <name evidence="1" type="primary">SAMM50_2</name>
    <name evidence="1" type="ORF">OS493_039798</name>
</gene>
<dbReference type="AlphaFoldDB" id="A0A9W9YTS0"/>
<dbReference type="EMBL" id="MU827067">
    <property type="protein sequence ID" value="KAJ7369322.1"/>
    <property type="molecule type" value="Genomic_DNA"/>
</dbReference>
<evidence type="ECO:0000313" key="1">
    <source>
        <dbReference type="EMBL" id="KAJ7369322.1"/>
    </source>
</evidence>
<keyword evidence="2" id="KW-1185">Reference proteome</keyword>
<organism evidence="1 2">
    <name type="scientific">Desmophyllum pertusum</name>
    <dbReference type="NCBI Taxonomy" id="174260"/>
    <lineage>
        <taxon>Eukaryota</taxon>
        <taxon>Metazoa</taxon>
        <taxon>Cnidaria</taxon>
        <taxon>Anthozoa</taxon>
        <taxon>Hexacorallia</taxon>
        <taxon>Scleractinia</taxon>
        <taxon>Caryophylliina</taxon>
        <taxon>Caryophylliidae</taxon>
        <taxon>Desmophyllum</taxon>
    </lineage>
</organism>
<accession>A0A9W9YTS0</accession>
<comment type="caution">
    <text evidence="1">The sequence shown here is derived from an EMBL/GenBank/DDBJ whole genome shotgun (WGS) entry which is preliminary data.</text>
</comment>
<name>A0A9W9YTS0_9CNID</name>
<proteinExistence type="predicted"/>
<dbReference type="OrthoDB" id="1724197at2759"/>
<dbReference type="Proteomes" id="UP001163046">
    <property type="component" value="Unassembled WGS sequence"/>
</dbReference>
<reference evidence="1" key="1">
    <citation type="submission" date="2023-01" db="EMBL/GenBank/DDBJ databases">
        <title>Genome assembly of the deep-sea coral Lophelia pertusa.</title>
        <authorList>
            <person name="Herrera S."/>
            <person name="Cordes E."/>
        </authorList>
    </citation>
    <scope>NUCLEOTIDE SEQUENCE</scope>
    <source>
        <strain evidence="1">USNM1676648</strain>
        <tissue evidence="1">Polyp</tissue>
    </source>
</reference>
<sequence length="125" mass="14208">MYVADAEQVRKQIVSFGTKTRMSYQLAFFKPTPGTPERSFTLAAQKSTTDVPLCSHWEATQGLSMDYMFPSIIGQHCLSWEGSWREVTGLARNASFEIREQRAIHLRVHSSTQLLWIKGDNMALP</sequence>
<feature type="non-terminal residue" evidence="1">
    <location>
        <position position="125"/>
    </location>
</feature>
<protein>
    <submittedName>
        <fullName evidence="1">Sorting and assembly machinery component 50</fullName>
    </submittedName>
</protein>